<keyword evidence="1" id="KW-0812">Transmembrane</keyword>
<name>A0A8T0H5L3_CERPU</name>
<organism evidence="2 3">
    <name type="scientific">Ceratodon purpureus</name>
    <name type="common">Fire moss</name>
    <name type="synonym">Dicranum purpureum</name>
    <dbReference type="NCBI Taxonomy" id="3225"/>
    <lineage>
        <taxon>Eukaryota</taxon>
        <taxon>Viridiplantae</taxon>
        <taxon>Streptophyta</taxon>
        <taxon>Embryophyta</taxon>
        <taxon>Bryophyta</taxon>
        <taxon>Bryophytina</taxon>
        <taxon>Bryopsida</taxon>
        <taxon>Dicranidae</taxon>
        <taxon>Pseudoditrichales</taxon>
        <taxon>Ditrichaceae</taxon>
        <taxon>Ceratodon</taxon>
    </lineage>
</organism>
<gene>
    <name evidence="2" type="ORF">KC19_7G006000</name>
</gene>
<accession>A0A8T0H5L3</accession>
<evidence type="ECO:0000256" key="1">
    <source>
        <dbReference type="SAM" id="Phobius"/>
    </source>
</evidence>
<keyword evidence="3" id="KW-1185">Reference proteome</keyword>
<evidence type="ECO:0000313" key="3">
    <source>
        <dbReference type="Proteomes" id="UP000822688"/>
    </source>
</evidence>
<reference evidence="2" key="1">
    <citation type="submission" date="2020-06" db="EMBL/GenBank/DDBJ databases">
        <title>WGS assembly of Ceratodon purpureus strain R40.</title>
        <authorList>
            <person name="Carey S.B."/>
            <person name="Jenkins J."/>
            <person name="Shu S."/>
            <person name="Lovell J.T."/>
            <person name="Sreedasyam A."/>
            <person name="Maumus F."/>
            <person name="Tiley G.P."/>
            <person name="Fernandez-Pozo N."/>
            <person name="Barry K."/>
            <person name="Chen C."/>
            <person name="Wang M."/>
            <person name="Lipzen A."/>
            <person name="Daum C."/>
            <person name="Saski C.A."/>
            <person name="Payton A.C."/>
            <person name="Mcbreen J.C."/>
            <person name="Conrad R.E."/>
            <person name="Kollar L.M."/>
            <person name="Olsson S."/>
            <person name="Huttunen S."/>
            <person name="Landis J.B."/>
            <person name="Wickett N.J."/>
            <person name="Johnson M.G."/>
            <person name="Rensing S.A."/>
            <person name="Grimwood J."/>
            <person name="Schmutz J."/>
            <person name="Mcdaniel S.F."/>
        </authorList>
    </citation>
    <scope>NUCLEOTIDE SEQUENCE</scope>
    <source>
        <strain evidence="2">R40</strain>
    </source>
</reference>
<keyword evidence="1" id="KW-0472">Membrane</keyword>
<sequence>MKRVTGLDVSVLRDRLLSNSFIRSFFPSIIVIVHHDDHFSVFILCCFVFLVNSSTVRLSVRNLFLCTLHKKSDTECVSPFEVDVKASKLAISMVRVLESLQRMGIRFVEVWISGIVSFGIAGRRESENCSGGITPDP</sequence>
<dbReference type="AlphaFoldDB" id="A0A8T0H5L3"/>
<feature type="transmembrane region" description="Helical" evidence="1">
    <location>
        <begin position="39"/>
        <end position="60"/>
    </location>
</feature>
<evidence type="ECO:0000313" key="2">
    <source>
        <dbReference type="EMBL" id="KAG0565674.1"/>
    </source>
</evidence>
<keyword evidence="1" id="KW-1133">Transmembrane helix</keyword>
<dbReference type="Proteomes" id="UP000822688">
    <property type="component" value="Chromosome 7"/>
</dbReference>
<dbReference type="EMBL" id="CM026428">
    <property type="protein sequence ID" value="KAG0565674.1"/>
    <property type="molecule type" value="Genomic_DNA"/>
</dbReference>
<protein>
    <submittedName>
        <fullName evidence="2">Uncharacterized protein</fullName>
    </submittedName>
</protein>
<comment type="caution">
    <text evidence="2">The sequence shown here is derived from an EMBL/GenBank/DDBJ whole genome shotgun (WGS) entry which is preliminary data.</text>
</comment>
<proteinExistence type="predicted"/>